<sequence>MSTSIAFSYLNSAMETVASLLHYFPKDYLPSILSPKASLAPKPDSEVSRCKVPDFNEQSSSPNPKMRYTGTNWKIDFRFKKIQRAKNAALNASGFSPVLPEESPNKRSKSRWDCEEFQKKRRFNCAMDYQRIQRKGSTKLGGKKTSVDE</sequence>
<protein>
    <submittedName>
        <fullName evidence="2">Uncharacterized protein</fullName>
    </submittedName>
</protein>
<proteinExistence type="predicted"/>
<feature type="region of interest" description="Disordered" evidence="1">
    <location>
        <begin position="93"/>
        <end position="113"/>
    </location>
</feature>
<gene>
    <name evidence="2" type="ORF">NLI96_g6789</name>
</gene>
<evidence type="ECO:0000313" key="2">
    <source>
        <dbReference type="EMBL" id="KAJ3482717.1"/>
    </source>
</evidence>
<evidence type="ECO:0000256" key="1">
    <source>
        <dbReference type="SAM" id="MobiDB-lite"/>
    </source>
</evidence>
<name>A0AAD5V2K9_9APHY</name>
<reference evidence="2" key="1">
    <citation type="submission" date="2022-07" db="EMBL/GenBank/DDBJ databases">
        <title>Genome Sequence of Physisporinus lineatus.</title>
        <authorList>
            <person name="Buettner E."/>
        </authorList>
    </citation>
    <scope>NUCLEOTIDE SEQUENCE</scope>
    <source>
        <strain evidence="2">VT162</strain>
    </source>
</reference>
<evidence type="ECO:0000313" key="3">
    <source>
        <dbReference type="Proteomes" id="UP001212997"/>
    </source>
</evidence>
<dbReference type="Proteomes" id="UP001212997">
    <property type="component" value="Unassembled WGS sequence"/>
</dbReference>
<comment type="caution">
    <text evidence="2">The sequence shown here is derived from an EMBL/GenBank/DDBJ whole genome shotgun (WGS) entry which is preliminary data.</text>
</comment>
<dbReference type="AlphaFoldDB" id="A0AAD5V2K9"/>
<accession>A0AAD5V2K9</accession>
<dbReference type="EMBL" id="JANAWD010000260">
    <property type="protein sequence ID" value="KAJ3482717.1"/>
    <property type="molecule type" value="Genomic_DNA"/>
</dbReference>
<organism evidence="2 3">
    <name type="scientific">Meripilus lineatus</name>
    <dbReference type="NCBI Taxonomy" id="2056292"/>
    <lineage>
        <taxon>Eukaryota</taxon>
        <taxon>Fungi</taxon>
        <taxon>Dikarya</taxon>
        <taxon>Basidiomycota</taxon>
        <taxon>Agaricomycotina</taxon>
        <taxon>Agaricomycetes</taxon>
        <taxon>Polyporales</taxon>
        <taxon>Meripilaceae</taxon>
        <taxon>Meripilus</taxon>
    </lineage>
</organism>
<keyword evidence="3" id="KW-1185">Reference proteome</keyword>